<name>A0ABT6WGB5_9ACTN</name>
<dbReference type="InterPro" id="IPR052025">
    <property type="entry name" value="Xyloglucanase_GH74"/>
</dbReference>
<sequence>MTRRRRQVFIGALIGALVATTGLVSVHLAGAAVPPARAATAGDGELPSAMGAHLARLRQAAPNGGVLDTPGALGQGEFDERAYPAQTISVSQVDRSRSAFAAADARAVPQGRSQQGRWTNIGPSEALYPFTEFRNSYNYVPNEYVAGGRTTSIAISDRCVPGFCRAYITPAGGGVWATLDILAATPKWAYLGGPLGINAAGAVTIDRNDPTGLTIYVGTGEANICASGCVAGVGLYKSTNGGLTWQGPLGKNELGGKGIGEIIIKPGDRKTLYVATTTALRGMSSVCCSGVTRPVPDAAKWGLYKSTDAGKSWKFVHNGSADPAQCTGSAQEFANTSTCSPRGVRHVELDPVDSNIVYASSYARGIWRSPDAGATWTQIKPSLSPTVFQTRAAFDVTRLPNGKTRMYVYEGNIGTPYSRLFRSDDVAAGAPTYQDLTSANVADPGYATYNQCGAQCWYDMFVHTPDGHPDVVYTGGSYVYGETIANKRAVVLSTDAGVSGTDMTFDGTDELHPNGLHPDQHDIVVNPRNPFQFFEANDGGVMRSSGQFVDRSAWCDAPERALTAPQLERCRQMLSRIPSKLEDVNEGLSTLQFMSLSVSPHDANLLQGGTQDNGTWENKGQRKRWVNTIIGDGGQSGFDVARPEFRFHTYTGVQIEVNFANGDTGGWIYVGEPIDAQPGTQFYAPVISDPKVSGTMFAGTALSVYRTKTFGLGDRTPAEANRICNTWTGTFEAQCGDWVQLGTAALTDATWGDKAGGAMAAVERSPADTSTAWAATTTGRVFVSRNVDAEPASAVQWTRVDDDQALPNRFVSSIHPDPQDPARAWVSYSGFNSNTPATPGHVFEVRAPAGAASTWTDRSHNLGDQPVTDLVRDDVTGDLYAATDFGVLRLPDRTTAWVKAAAGMPNVEVTGLTVVPGKRILYAASHGLSAWRLDLKK</sequence>
<comment type="caution">
    <text evidence="1">The sequence shown here is derived from an EMBL/GenBank/DDBJ whole genome shotgun (WGS) entry which is preliminary data.</text>
</comment>
<keyword evidence="2" id="KW-1185">Reference proteome</keyword>
<protein>
    <submittedName>
        <fullName evidence="1">Exo-alpha-sialidase</fullName>
    </submittedName>
</protein>
<dbReference type="Gene3D" id="2.130.10.10">
    <property type="entry name" value="YVTN repeat-like/Quinoprotein amine dehydrogenase"/>
    <property type="match status" value="2"/>
</dbReference>
<dbReference type="PANTHER" id="PTHR43739:SF5">
    <property type="entry name" value="EXO-ALPHA-SIALIDASE"/>
    <property type="match status" value="1"/>
</dbReference>
<dbReference type="EMBL" id="JASCTH010000005">
    <property type="protein sequence ID" value="MDI6098772.1"/>
    <property type="molecule type" value="Genomic_DNA"/>
</dbReference>
<dbReference type="InterPro" id="IPR015943">
    <property type="entry name" value="WD40/YVTN_repeat-like_dom_sf"/>
</dbReference>
<evidence type="ECO:0000313" key="1">
    <source>
        <dbReference type="EMBL" id="MDI6098772.1"/>
    </source>
</evidence>
<reference evidence="1 2" key="1">
    <citation type="submission" date="2023-05" db="EMBL/GenBank/DDBJ databases">
        <title>Actinoplanes sp. NEAU-A12 genome sequencing.</title>
        <authorList>
            <person name="Wang Z.-S."/>
        </authorList>
    </citation>
    <scope>NUCLEOTIDE SEQUENCE [LARGE SCALE GENOMIC DNA]</scope>
    <source>
        <strain evidence="1 2">NEAU-A12</strain>
    </source>
</reference>
<dbReference type="PANTHER" id="PTHR43739">
    <property type="entry name" value="XYLOGLUCANASE (EUROFUNG)"/>
    <property type="match status" value="1"/>
</dbReference>
<accession>A0ABT6WGB5</accession>
<organism evidence="1 2">
    <name type="scientific">Actinoplanes sandaracinus</name>
    <dbReference type="NCBI Taxonomy" id="3045177"/>
    <lineage>
        <taxon>Bacteria</taxon>
        <taxon>Bacillati</taxon>
        <taxon>Actinomycetota</taxon>
        <taxon>Actinomycetes</taxon>
        <taxon>Micromonosporales</taxon>
        <taxon>Micromonosporaceae</taxon>
        <taxon>Actinoplanes</taxon>
    </lineage>
</organism>
<dbReference type="SUPFAM" id="SSF110296">
    <property type="entry name" value="Oligoxyloglucan reducing end-specific cellobiohydrolase"/>
    <property type="match status" value="2"/>
</dbReference>
<gene>
    <name evidence="1" type="ORF">QLQ12_09190</name>
</gene>
<evidence type="ECO:0000313" key="2">
    <source>
        <dbReference type="Proteomes" id="UP001241758"/>
    </source>
</evidence>
<dbReference type="Proteomes" id="UP001241758">
    <property type="component" value="Unassembled WGS sequence"/>
</dbReference>
<dbReference type="RefSeq" id="WP_282758624.1">
    <property type="nucleotide sequence ID" value="NZ_JASCTH010000005.1"/>
</dbReference>
<proteinExistence type="predicted"/>